<reference evidence="1 2" key="1">
    <citation type="submission" date="2021-04" db="EMBL/GenBank/DDBJ databases">
        <authorList>
            <person name="Shkoporov A.N."/>
            <person name="Stockdale S.R."/>
            <person name="Guerin E."/>
            <person name="Ross R.P."/>
            <person name="Hill C."/>
        </authorList>
    </citation>
    <scope>NUCLEOTIDE SEQUENCE [LARGE SCALE GENOMIC DNA]</scope>
    <source>
        <strain evidence="2">cr77_1</strain>
    </source>
</reference>
<dbReference type="GeneID" id="75692076"/>
<keyword evidence="2" id="KW-1185">Reference proteome</keyword>
<proteinExistence type="predicted"/>
<evidence type="ECO:0000313" key="2">
    <source>
        <dbReference type="Proteomes" id="UP000827562"/>
    </source>
</evidence>
<accession>A0AAE7RVW9</accession>
<dbReference type="KEGG" id="vg:75692076"/>
<name>A0AAE7RVW9_9CAUD</name>
<organism evidence="1 2">
    <name type="scientific">uncultured phage cr77_1</name>
    <dbReference type="NCBI Taxonomy" id="2986410"/>
    <lineage>
        <taxon>Viruses</taxon>
        <taxon>Duplodnaviria</taxon>
        <taxon>Heunggongvirae</taxon>
        <taxon>Uroviricota</taxon>
        <taxon>Caudoviricetes</taxon>
        <taxon>Crassvirales</taxon>
        <taxon>Suoliviridae</taxon>
        <taxon>Boorivirinae</taxon>
        <taxon>Canhaevirus</taxon>
        <taxon>Canhaevirus faecalis</taxon>
    </lineage>
</organism>
<dbReference type="EMBL" id="MZ130482">
    <property type="protein sequence ID" value="QWM89807.1"/>
    <property type="molecule type" value="Genomic_DNA"/>
</dbReference>
<dbReference type="RefSeq" id="YP_010359379.1">
    <property type="nucleotide sequence ID" value="NC_062772.1"/>
</dbReference>
<sequence length="132" mass="15667">MERNKNFAHFLQRMGYIPYELDMKVQKFFNVKDPDFISSYGPINIEFFPSWLGPEIPLNAVVNRSENFCYGLHEHGHGPCLIYPRPYVLWTNDLNELRATKIYPDIIMDRIISKYTCEEIYRAITQNNMLIL</sequence>
<protein>
    <submittedName>
        <fullName evidence="1">Uncharacterized protein</fullName>
    </submittedName>
</protein>
<dbReference type="Proteomes" id="UP000827562">
    <property type="component" value="Segment"/>
</dbReference>
<gene>
    <name evidence="1" type="primary">gp_16577</name>
</gene>
<evidence type="ECO:0000313" key="1">
    <source>
        <dbReference type="EMBL" id="QWM89807.1"/>
    </source>
</evidence>